<dbReference type="AlphaFoldDB" id="A0A4C1VEH3"/>
<keyword evidence="2" id="KW-1185">Reference proteome</keyword>
<evidence type="ECO:0000313" key="1">
    <source>
        <dbReference type="EMBL" id="GBP36950.1"/>
    </source>
</evidence>
<name>A0A4C1VEH3_EUMVA</name>
<accession>A0A4C1VEH3</accession>
<evidence type="ECO:0000313" key="2">
    <source>
        <dbReference type="Proteomes" id="UP000299102"/>
    </source>
</evidence>
<sequence length="105" mass="12568">MVLRNCYSCGLLRGNIEQRCVPRKYSYEPYTSTQRVANLHMGFFWAHERRFRHKIRSAVMPIWPVTRQKLAGVSNSRSGFKVLRRCRRGEVGEQSWRFYGFTCFR</sequence>
<proteinExistence type="predicted"/>
<organism evidence="1 2">
    <name type="scientific">Eumeta variegata</name>
    <name type="common">Bagworm moth</name>
    <name type="synonym">Eumeta japonica</name>
    <dbReference type="NCBI Taxonomy" id="151549"/>
    <lineage>
        <taxon>Eukaryota</taxon>
        <taxon>Metazoa</taxon>
        <taxon>Ecdysozoa</taxon>
        <taxon>Arthropoda</taxon>
        <taxon>Hexapoda</taxon>
        <taxon>Insecta</taxon>
        <taxon>Pterygota</taxon>
        <taxon>Neoptera</taxon>
        <taxon>Endopterygota</taxon>
        <taxon>Lepidoptera</taxon>
        <taxon>Glossata</taxon>
        <taxon>Ditrysia</taxon>
        <taxon>Tineoidea</taxon>
        <taxon>Psychidae</taxon>
        <taxon>Oiketicinae</taxon>
        <taxon>Eumeta</taxon>
    </lineage>
</organism>
<reference evidence="1 2" key="1">
    <citation type="journal article" date="2019" name="Commun. Biol.">
        <title>The bagworm genome reveals a unique fibroin gene that provides high tensile strength.</title>
        <authorList>
            <person name="Kono N."/>
            <person name="Nakamura H."/>
            <person name="Ohtoshi R."/>
            <person name="Tomita M."/>
            <person name="Numata K."/>
            <person name="Arakawa K."/>
        </authorList>
    </citation>
    <scope>NUCLEOTIDE SEQUENCE [LARGE SCALE GENOMIC DNA]</scope>
</reference>
<dbReference type="EMBL" id="BGZK01000326">
    <property type="protein sequence ID" value="GBP36950.1"/>
    <property type="molecule type" value="Genomic_DNA"/>
</dbReference>
<comment type="caution">
    <text evidence="1">The sequence shown here is derived from an EMBL/GenBank/DDBJ whole genome shotgun (WGS) entry which is preliminary data.</text>
</comment>
<protein>
    <submittedName>
        <fullName evidence="1">Uncharacterized protein</fullName>
    </submittedName>
</protein>
<gene>
    <name evidence="1" type="ORF">EVAR_96943_1</name>
</gene>
<dbReference type="Proteomes" id="UP000299102">
    <property type="component" value="Unassembled WGS sequence"/>
</dbReference>